<dbReference type="InterPro" id="IPR029069">
    <property type="entry name" value="HotDog_dom_sf"/>
</dbReference>
<dbReference type="Pfam" id="PF22818">
    <property type="entry name" value="ApeI-like"/>
    <property type="match status" value="1"/>
</dbReference>
<dbReference type="EMBL" id="JACSPP010000026">
    <property type="protein sequence ID" value="MBD8040684.1"/>
    <property type="molecule type" value="Genomic_DNA"/>
</dbReference>
<evidence type="ECO:0000259" key="1">
    <source>
        <dbReference type="Pfam" id="PF22818"/>
    </source>
</evidence>
<dbReference type="Gene3D" id="3.10.129.10">
    <property type="entry name" value="Hotdog Thioesterase"/>
    <property type="match status" value="1"/>
</dbReference>
<reference evidence="2 3" key="1">
    <citation type="submission" date="2020-08" db="EMBL/GenBank/DDBJ databases">
        <title>A Genomic Blueprint of the Chicken Gut Microbiome.</title>
        <authorList>
            <person name="Gilroy R."/>
            <person name="Ravi A."/>
            <person name="Getino M."/>
            <person name="Pursley I."/>
            <person name="Horton D.L."/>
            <person name="Alikhan N.-F."/>
            <person name="Baker D."/>
            <person name="Gharbi K."/>
            <person name="Hall N."/>
            <person name="Watson M."/>
            <person name="Adriaenssens E.M."/>
            <person name="Foster-Nyarko E."/>
            <person name="Jarju S."/>
            <person name="Secka A."/>
            <person name="Antonio M."/>
            <person name="Oren A."/>
            <person name="Chaudhuri R."/>
            <person name="La Ragione R.M."/>
            <person name="Hildebrand F."/>
            <person name="Pallen M.J."/>
        </authorList>
    </citation>
    <scope>NUCLEOTIDE SEQUENCE [LARGE SCALE GENOMIC DNA]</scope>
    <source>
        <strain evidence="2 3">Sa1CVN1</strain>
    </source>
</reference>
<protein>
    <submittedName>
        <fullName evidence="2">Beta-hydroxyacyl-ACP dehydratase</fullName>
    </submittedName>
</protein>
<dbReference type="SUPFAM" id="SSF54637">
    <property type="entry name" value="Thioesterase/thiol ester dehydrase-isomerase"/>
    <property type="match status" value="1"/>
</dbReference>
<comment type="caution">
    <text evidence="2">The sequence shown here is derived from an EMBL/GenBank/DDBJ whole genome shotgun (WGS) entry which is preliminary data.</text>
</comment>
<sequence length="122" mass="13655">MLLRNNYYKVYSAHYGAEDALFHVALLPGCDVYRGHFPGRPVCPGACNIEMMKECVEEAVGKCVSIVFIKQCRFTSLASPDVCPELDLRLHFQVLGEGRFLLTATLSDAGITYMEFKGEIEK</sequence>
<evidence type="ECO:0000313" key="3">
    <source>
        <dbReference type="Proteomes" id="UP000620874"/>
    </source>
</evidence>
<evidence type="ECO:0000313" key="2">
    <source>
        <dbReference type="EMBL" id="MBD8040684.1"/>
    </source>
</evidence>
<feature type="domain" description="ApeI dehydratase-like" evidence="1">
    <location>
        <begin position="19"/>
        <end position="91"/>
    </location>
</feature>
<dbReference type="InterPro" id="IPR054545">
    <property type="entry name" value="ApeI-like"/>
</dbReference>
<accession>A0ABR8Y911</accession>
<name>A0ABR8Y911_9BACT</name>
<dbReference type="RefSeq" id="WP_022041018.1">
    <property type="nucleotide sequence ID" value="NZ_JACSPP010000026.1"/>
</dbReference>
<keyword evidence="3" id="KW-1185">Reference proteome</keyword>
<proteinExistence type="predicted"/>
<organism evidence="2 3">
    <name type="scientific">Phocaeicola intestinalis</name>
    <dbReference type="NCBI Taxonomy" id="2762212"/>
    <lineage>
        <taxon>Bacteria</taxon>
        <taxon>Pseudomonadati</taxon>
        <taxon>Bacteroidota</taxon>
        <taxon>Bacteroidia</taxon>
        <taxon>Bacteroidales</taxon>
        <taxon>Bacteroidaceae</taxon>
        <taxon>Phocaeicola</taxon>
    </lineage>
</organism>
<dbReference type="Proteomes" id="UP000620874">
    <property type="component" value="Unassembled WGS sequence"/>
</dbReference>
<gene>
    <name evidence="2" type="ORF">H9625_09605</name>
</gene>